<dbReference type="SUPFAM" id="SSF63825">
    <property type="entry name" value="YWTD domain"/>
    <property type="match status" value="1"/>
</dbReference>
<dbReference type="InterPro" id="IPR014756">
    <property type="entry name" value="Ig_E-set"/>
</dbReference>
<dbReference type="Pfam" id="PF01833">
    <property type="entry name" value="TIG"/>
    <property type="match status" value="3"/>
</dbReference>
<protein>
    <recommendedName>
        <fullName evidence="2">IPT/TIG domain-containing protein</fullName>
    </recommendedName>
</protein>
<dbReference type="SMART" id="SM00135">
    <property type="entry name" value="LY"/>
    <property type="match status" value="4"/>
</dbReference>
<dbReference type="InterPro" id="IPR013783">
    <property type="entry name" value="Ig-like_fold"/>
</dbReference>
<name>A0A369QAC9_9BACT</name>
<evidence type="ECO:0000256" key="1">
    <source>
        <dbReference type="SAM" id="SignalP"/>
    </source>
</evidence>
<dbReference type="EMBL" id="QASA01000001">
    <property type="protein sequence ID" value="RDC61863.1"/>
    <property type="molecule type" value="Genomic_DNA"/>
</dbReference>
<dbReference type="PANTHER" id="PTHR46513">
    <property type="entry name" value="VITELLOGENIN RECEPTOR-LIKE PROTEIN-RELATED-RELATED"/>
    <property type="match status" value="1"/>
</dbReference>
<feature type="chain" id="PRO_5016638481" description="IPT/TIG domain-containing protein" evidence="1">
    <location>
        <begin position="26"/>
        <end position="585"/>
    </location>
</feature>
<dbReference type="AlphaFoldDB" id="A0A369QAC9"/>
<comment type="caution">
    <text evidence="3">The sequence shown here is derived from an EMBL/GenBank/DDBJ whole genome shotgun (WGS) entry which is preliminary data.</text>
</comment>
<feature type="domain" description="IPT/TIG" evidence="2">
    <location>
        <begin position="211"/>
        <end position="295"/>
    </location>
</feature>
<dbReference type="PANTHER" id="PTHR46513:SF13">
    <property type="entry name" value="EGF-LIKE DOMAIN-CONTAINING PROTEIN"/>
    <property type="match status" value="1"/>
</dbReference>
<organism evidence="3 4">
    <name type="scientific">Adhaeribacter pallidiroseus</name>
    <dbReference type="NCBI Taxonomy" id="2072847"/>
    <lineage>
        <taxon>Bacteria</taxon>
        <taxon>Pseudomonadati</taxon>
        <taxon>Bacteroidota</taxon>
        <taxon>Cytophagia</taxon>
        <taxon>Cytophagales</taxon>
        <taxon>Hymenobacteraceae</taxon>
        <taxon>Adhaeribacter</taxon>
    </lineage>
</organism>
<gene>
    <name evidence="3" type="ORF">AHMF7616_00452</name>
</gene>
<keyword evidence="4" id="KW-1185">Reference proteome</keyword>
<dbReference type="InterPro" id="IPR000033">
    <property type="entry name" value="LDLR_classB_rpt"/>
</dbReference>
<accession>A0A369QAC9</accession>
<evidence type="ECO:0000313" key="3">
    <source>
        <dbReference type="EMBL" id="RDC61863.1"/>
    </source>
</evidence>
<dbReference type="Gene3D" id="2.120.10.30">
    <property type="entry name" value="TolB, C-terminal domain"/>
    <property type="match status" value="1"/>
</dbReference>
<dbReference type="Gene3D" id="2.60.40.10">
    <property type="entry name" value="Immunoglobulins"/>
    <property type="match status" value="3"/>
</dbReference>
<evidence type="ECO:0000313" key="4">
    <source>
        <dbReference type="Proteomes" id="UP000253919"/>
    </source>
</evidence>
<proteinExistence type="predicted"/>
<sequence length="585" mass="61392">MAVKQPIHWRIALGMVLLVFFSACKDDEPESKPLPPTITSIMPDSAYVNDTITITGTNFDPDPFNMSVQFSGVEAFNIVAASTTAMRVKVPKGATSGLVTVTIAEQTSPGVNFKILTVIPTTITSISPQSGYYGDTVTIAGTGIVPADFTAGTSTVLFNGATALPAAAIINPTAKQLQVIVPDDAQTGPIGLNLKNGTVLETDTFRLTPPLPTVTTFTPTSGPEGTPVTITGANLGVSSANEIQVTLNGINAVITSRTATQLKITVPAGMKPGKYPFIVKVRNHAATSPTAFTVTAPPVASQYLYFAQGSEIRRASITEKDGKVTVTHAPLFTDLGDVSDIVIDKAGNKLYWSSIATNQIMVGNLNGSGNPQLVFEGNDNVEVNYPTGLAMANGKVYWANQGSSSIARANPDGSSPEILFDAQDNVNYAQDIEMEVVGNKLYWTNVGTAQILRGNVNGSGTTEEVFGPDDNLQYPLGLKLDANSGKLYVADSPTAGGVAPTDRLLSGNLNGTGGLTALFESGEGVEAVFAVAIDTKGGYIYWITNNYSGNSKNRLLRGKLDGSGKPQILIDNLESFGNAIAVQVE</sequence>
<dbReference type="SMART" id="SM00429">
    <property type="entry name" value="IPT"/>
    <property type="match status" value="2"/>
</dbReference>
<reference evidence="3 4" key="1">
    <citation type="submission" date="2018-04" db="EMBL/GenBank/DDBJ databases">
        <title>Adhaeribacter sp. HMF7616 genome sequencing and assembly.</title>
        <authorList>
            <person name="Kang H."/>
            <person name="Kang J."/>
            <person name="Cha I."/>
            <person name="Kim H."/>
            <person name="Joh K."/>
        </authorList>
    </citation>
    <scope>NUCLEOTIDE SEQUENCE [LARGE SCALE GENOMIC DNA]</scope>
    <source>
        <strain evidence="3 4">HMF7616</strain>
    </source>
</reference>
<evidence type="ECO:0000259" key="2">
    <source>
        <dbReference type="SMART" id="SM00429"/>
    </source>
</evidence>
<feature type="signal peptide" evidence="1">
    <location>
        <begin position="1"/>
        <end position="25"/>
    </location>
</feature>
<dbReference type="InterPro" id="IPR002909">
    <property type="entry name" value="IPT_dom"/>
</dbReference>
<keyword evidence="1" id="KW-0732">Signal</keyword>
<dbReference type="InterPro" id="IPR050778">
    <property type="entry name" value="Cueball_EGF_LRP_Nidogen"/>
</dbReference>
<dbReference type="Proteomes" id="UP000253919">
    <property type="component" value="Unassembled WGS sequence"/>
</dbReference>
<dbReference type="CDD" id="cd00603">
    <property type="entry name" value="IPT_PCSR"/>
    <property type="match status" value="1"/>
</dbReference>
<feature type="domain" description="IPT/TIG" evidence="2">
    <location>
        <begin position="35"/>
        <end position="116"/>
    </location>
</feature>
<dbReference type="InterPro" id="IPR011042">
    <property type="entry name" value="6-blade_b-propeller_TolB-like"/>
</dbReference>
<dbReference type="PROSITE" id="PS51257">
    <property type="entry name" value="PROKAR_LIPOPROTEIN"/>
    <property type="match status" value="1"/>
</dbReference>
<dbReference type="SUPFAM" id="SSF81296">
    <property type="entry name" value="E set domains"/>
    <property type="match status" value="3"/>
</dbReference>
<dbReference type="CDD" id="cd00102">
    <property type="entry name" value="IPT"/>
    <property type="match status" value="1"/>
</dbReference>